<gene>
    <name evidence="2" type="ORF">TESG_08492</name>
</gene>
<accession>F2S1E9</accession>
<dbReference type="Proteomes" id="UP000009172">
    <property type="component" value="Unassembled WGS sequence"/>
</dbReference>
<evidence type="ECO:0000313" key="3">
    <source>
        <dbReference type="Proteomes" id="UP000009172"/>
    </source>
</evidence>
<dbReference type="HOGENOM" id="CLU_2689564_0_0_1"/>
<proteinExistence type="predicted"/>
<keyword evidence="3" id="KW-1185">Reference proteome</keyword>
<sequence length="90" mass="9919">MSWSLCRGGRFRRGPAMHQQRNLRVVQHQGGLLRAGPALGSRAKLTHHGLAGQSYAMLVPVKASAGIRAKSRYDVSTSQQPPPRVKAWNY</sequence>
<dbReference type="EMBL" id="GG698501">
    <property type="protein sequence ID" value="EGD97398.1"/>
    <property type="molecule type" value="Genomic_DNA"/>
</dbReference>
<protein>
    <submittedName>
        <fullName evidence="2">Uncharacterized protein</fullName>
    </submittedName>
</protein>
<evidence type="ECO:0000313" key="2">
    <source>
        <dbReference type="EMBL" id="EGD97398.1"/>
    </source>
</evidence>
<feature type="region of interest" description="Disordered" evidence="1">
    <location>
        <begin position="70"/>
        <end position="90"/>
    </location>
</feature>
<reference evidence="3" key="1">
    <citation type="journal article" date="2012" name="MBio">
        <title>Comparative genome analysis of Trichophyton rubrum and related dermatophytes reveals candidate genes involved in infection.</title>
        <authorList>
            <person name="Martinez D.A."/>
            <person name="Oliver B.G."/>
            <person name="Graeser Y."/>
            <person name="Goldberg J.M."/>
            <person name="Li W."/>
            <person name="Martinez-Rossi N.M."/>
            <person name="Monod M."/>
            <person name="Shelest E."/>
            <person name="Barton R.C."/>
            <person name="Birch E."/>
            <person name="Brakhage A.A."/>
            <person name="Chen Z."/>
            <person name="Gurr S.J."/>
            <person name="Heiman D."/>
            <person name="Heitman J."/>
            <person name="Kosti I."/>
            <person name="Rossi A."/>
            <person name="Saif S."/>
            <person name="Samalova M."/>
            <person name="Saunders C.W."/>
            <person name="Shea T."/>
            <person name="Summerbell R.C."/>
            <person name="Xu J."/>
            <person name="Young S."/>
            <person name="Zeng Q."/>
            <person name="Birren B.W."/>
            <person name="Cuomo C.A."/>
            <person name="White T.C."/>
        </authorList>
    </citation>
    <scope>NUCLEOTIDE SEQUENCE [LARGE SCALE GENOMIC DNA]</scope>
    <source>
        <strain evidence="3">CBS 112818</strain>
    </source>
</reference>
<organism evidence="2 3">
    <name type="scientific">Trichophyton tonsurans (strain CBS 112818)</name>
    <name type="common">Scalp ringworm fungus</name>
    <dbReference type="NCBI Taxonomy" id="647933"/>
    <lineage>
        <taxon>Eukaryota</taxon>
        <taxon>Fungi</taxon>
        <taxon>Dikarya</taxon>
        <taxon>Ascomycota</taxon>
        <taxon>Pezizomycotina</taxon>
        <taxon>Eurotiomycetes</taxon>
        <taxon>Eurotiomycetidae</taxon>
        <taxon>Onygenales</taxon>
        <taxon>Arthrodermataceae</taxon>
        <taxon>Trichophyton</taxon>
    </lineage>
</organism>
<evidence type="ECO:0000256" key="1">
    <source>
        <dbReference type="SAM" id="MobiDB-lite"/>
    </source>
</evidence>
<dbReference type="AlphaFoldDB" id="F2S1E9"/>
<name>F2S1E9_TRIT1</name>